<dbReference type="GO" id="GO:0000160">
    <property type="term" value="P:phosphorelay signal transduction system"/>
    <property type="evidence" value="ECO:0007669"/>
    <property type="project" value="UniProtKB-KW"/>
</dbReference>
<dbReference type="Pfam" id="PF02518">
    <property type="entry name" value="HATPase_c"/>
    <property type="match status" value="1"/>
</dbReference>
<dbReference type="PANTHER" id="PTHR45339">
    <property type="entry name" value="HYBRID SIGNAL TRANSDUCTION HISTIDINE KINASE J"/>
    <property type="match status" value="1"/>
</dbReference>
<keyword evidence="5" id="KW-0808">Transferase</keyword>
<dbReference type="PANTHER" id="PTHR45339:SF1">
    <property type="entry name" value="HYBRID SIGNAL TRANSDUCTION HISTIDINE KINASE J"/>
    <property type="match status" value="1"/>
</dbReference>
<name>A0A645FQN0_9ZZZZ</name>
<proteinExistence type="predicted"/>
<dbReference type="CDD" id="cd16922">
    <property type="entry name" value="HATPase_EvgS-ArcB-TorS-like"/>
    <property type="match status" value="1"/>
</dbReference>
<dbReference type="InterPro" id="IPR011006">
    <property type="entry name" value="CheY-like_superfamily"/>
</dbReference>
<keyword evidence="1" id="KW-0597">Phosphoprotein</keyword>
<dbReference type="PROSITE" id="PS50110">
    <property type="entry name" value="RESPONSE_REGULATORY"/>
    <property type="match status" value="1"/>
</dbReference>
<dbReference type="FunFam" id="3.30.565.10:FF:000010">
    <property type="entry name" value="Sensor histidine kinase RcsC"/>
    <property type="match status" value="1"/>
</dbReference>
<gene>
    <name evidence="5" type="primary">rcsC_226</name>
    <name evidence="5" type="ORF">SDC9_161861</name>
</gene>
<dbReference type="EMBL" id="VSSQ01061174">
    <property type="protein sequence ID" value="MPN14534.1"/>
    <property type="molecule type" value="Genomic_DNA"/>
</dbReference>
<dbReference type="PRINTS" id="PR00344">
    <property type="entry name" value="BCTRLSENSOR"/>
</dbReference>
<dbReference type="SUPFAM" id="SSF55874">
    <property type="entry name" value="ATPase domain of HSP90 chaperone/DNA topoisomerase II/histidine kinase"/>
    <property type="match status" value="1"/>
</dbReference>
<dbReference type="Gene3D" id="3.40.50.2300">
    <property type="match status" value="1"/>
</dbReference>
<evidence type="ECO:0000256" key="2">
    <source>
        <dbReference type="ARBA" id="ARBA00023012"/>
    </source>
</evidence>
<dbReference type="EC" id="2.7.13.3" evidence="5"/>
<feature type="domain" description="Histidine kinase" evidence="3">
    <location>
        <begin position="1"/>
        <end position="185"/>
    </location>
</feature>
<dbReference type="Gene3D" id="3.30.565.10">
    <property type="entry name" value="Histidine kinase-like ATPase, C-terminal domain"/>
    <property type="match status" value="1"/>
</dbReference>
<keyword evidence="2" id="KW-0902">Two-component regulatory system</keyword>
<dbReference type="InterPro" id="IPR005467">
    <property type="entry name" value="His_kinase_dom"/>
</dbReference>
<sequence length="239" mass="26393">MSGHALLNIITDILDFSKIEAGMMTLEIIKTDMFLLFEQSVDIVKFAAEKKKLEILLDLDSAMPRFAMVDPIRLNQVLINLLGNAVKFTEKGEVELKVCYHPLDNGRGTFSISVRDTGIGITETQKNKLFKAFSQADASTTRKFGGTGLGLIISDMVVQKMGGKIQVESVEGKGSTFFFDLTADTEHGESRGYEDISHIKRCLIIDDNANNRLILEHMLANWDIACESSGDGLTALEIL</sequence>
<dbReference type="InterPro" id="IPR001789">
    <property type="entry name" value="Sig_transdc_resp-reg_receiver"/>
</dbReference>
<dbReference type="GO" id="GO:0004673">
    <property type="term" value="F:protein histidine kinase activity"/>
    <property type="evidence" value="ECO:0007669"/>
    <property type="project" value="UniProtKB-EC"/>
</dbReference>
<reference evidence="5" key="1">
    <citation type="submission" date="2019-08" db="EMBL/GenBank/DDBJ databases">
        <authorList>
            <person name="Kucharzyk K."/>
            <person name="Murdoch R.W."/>
            <person name="Higgins S."/>
            <person name="Loffler F."/>
        </authorList>
    </citation>
    <scope>NUCLEOTIDE SEQUENCE</scope>
</reference>
<dbReference type="PROSITE" id="PS50109">
    <property type="entry name" value="HIS_KIN"/>
    <property type="match status" value="1"/>
</dbReference>
<dbReference type="AlphaFoldDB" id="A0A645FQN0"/>
<accession>A0A645FQN0</accession>
<dbReference type="InterPro" id="IPR003594">
    <property type="entry name" value="HATPase_dom"/>
</dbReference>
<evidence type="ECO:0000313" key="5">
    <source>
        <dbReference type="EMBL" id="MPN14534.1"/>
    </source>
</evidence>
<dbReference type="SMART" id="SM00387">
    <property type="entry name" value="HATPase_c"/>
    <property type="match status" value="1"/>
</dbReference>
<comment type="caution">
    <text evidence="5">The sequence shown here is derived from an EMBL/GenBank/DDBJ whole genome shotgun (WGS) entry which is preliminary data.</text>
</comment>
<dbReference type="SUPFAM" id="SSF52172">
    <property type="entry name" value="CheY-like"/>
    <property type="match status" value="1"/>
</dbReference>
<feature type="domain" description="Response regulatory" evidence="4">
    <location>
        <begin position="201"/>
        <end position="239"/>
    </location>
</feature>
<dbReference type="InterPro" id="IPR036890">
    <property type="entry name" value="HATPase_C_sf"/>
</dbReference>
<evidence type="ECO:0000259" key="4">
    <source>
        <dbReference type="PROSITE" id="PS50110"/>
    </source>
</evidence>
<organism evidence="5">
    <name type="scientific">bioreactor metagenome</name>
    <dbReference type="NCBI Taxonomy" id="1076179"/>
    <lineage>
        <taxon>unclassified sequences</taxon>
        <taxon>metagenomes</taxon>
        <taxon>ecological metagenomes</taxon>
    </lineage>
</organism>
<protein>
    <submittedName>
        <fullName evidence="5">Sensor histidine kinase RcsC</fullName>
        <ecNumber evidence="5">2.7.13.3</ecNumber>
    </submittedName>
</protein>
<evidence type="ECO:0000256" key="1">
    <source>
        <dbReference type="ARBA" id="ARBA00022553"/>
    </source>
</evidence>
<dbReference type="InterPro" id="IPR004358">
    <property type="entry name" value="Sig_transdc_His_kin-like_C"/>
</dbReference>
<evidence type="ECO:0000259" key="3">
    <source>
        <dbReference type="PROSITE" id="PS50109"/>
    </source>
</evidence>
<keyword evidence="5" id="KW-0418">Kinase</keyword>